<dbReference type="InterPro" id="IPR006683">
    <property type="entry name" value="Thioestr_dom"/>
</dbReference>
<dbReference type="Pfam" id="PF03061">
    <property type="entry name" value="4HBT"/>
    <property type="match status" value="1"/>
</dbReference>
<keyword evidence="2" id="KW-1133">Transmembrane helix</keyword>
<proteinExistence type="predicted"/>
<dbReference type="GO" id="GO:0016790">
    <property type="term" value="F:thiolester hydrolase activity"/>
    <property type="evidence" value="ECO:0007669"/>
    <property type="project" value="UniProtKB-ARBA"/>
</dbReference>
<dbReference type="CDD" id="cd03443">
    <property type="entry name" value="PaaI_thioesterase"/>
    <property type="match status" value="1"/>
</dbReference>
<keyword evidence="2" id="KW-0812">Transmembrane</keyword>
<dbReference type="Proteomes" id="UP000004931">
    <property type="component" value="Unassembled WGS sequence"/>
</dbReference>
<feature type="transmembrane region" description="Helical" evidence="2">
    <location>
        <begin position="64"/>
        <end position="85"/>
    </location>
</feature>
<dbReference type="STRING" id="247633.GP2143_17311"/>
<evidence type="ECO:0000259" key="3">
    <source>
        <dbReference type="Pfam" id="PF03061"/>
    </source>
</evidence>
<feature type="domain" description="Thioesterase" evidence="3">
    <location>
        <begin position="65"/>
        <end position="138"/>
    </location>
</feature>
<dbReference type="Gene3D" id="3.10.129.10">
    <property type="entry name" value="Hotdog Thioesterase"/>
    <property type="match status" value="1"/>
</dbReference>
<evidence type="ECO:0000256" key="1">
    <source>
        <dbReference type="SAM" id="MobiDB-lite"/>
    </source>
</evidence>
<name>A0YA82_9GAMM</name>
<keyword evidence="2" id="KW-0472">Membrane</keyword>
<dbReference type="eggNOG" id="COG2050">
    <property type="taxonomic scope" value="Bacteria"/>
</dbReference>
<evidence type="ECO:0000313" key="5">
    <source>
        <dbReference type="Proteomes" id="UP000004931"/>
    </source>
</evidence>
<gene>
    <name evidence="4" type="ORF">GP2143_17311</name>
</gene>
<evidence type="ECO:0000313" key="4">
    <source>
        <dbReference type="EMBL" id="EAW33036.1"/>
    </source>
</evidence>
<dbReference type="InterPro" id="IPR029069">
    <property type="entry name" value="HotDog_dom_sf"/>
</dbReference>
<accession>A0YA82</accession>
<reference evidence="4 5" key="1">
    <citation type="journal article" date="2010" name="J. Bacteriol.">
        <title>Genome sequence of the oligotrophic marine Gammaproteobacterium HTCC2143, isolated from the Oregon Coast.</title>
        <authorList>
            <person name="Oh H.M."/>
            <person name="Kang I."/>
            <person name="Ferriera S."/>
            <person name="Giovannoni S.J."/>
            <person name="Cho J.C."/>
        </authorList>
    </citation>
    <scope>NUCLEOTIDE SEQUENCE [LARGE SCALE GENOMIC DNA]</scope>
    <source>
        <strain evidence="4 5">HTCC2143</strain>
    </source>
</reference>
<feature type="region of interest" description="Disordered" evidence="1">
    <location>
        <begin position="1"/>
        <end position="20"/>
    </location>
</feature>
<dbReference type="OrthoDB" id="7061558at2"/>
<keyword evidence="5" id="KW-1185">Reference proteome</keyword>
<dbReference type="SUPFAM" id="SSF54637">
    <property type="entry name" value="Thioesterase/thiol ester dehydrase-isomerase"/>
    <property type="match status" value="1"/>
</dbReference>
<evidence type="ECO:0000256" key="2">
    <source>
        <dbReference type="SAM" id="Phobius"/>
    </source>
</evidence>
<sequence>MNDLTDNFDKYPPNPAGYKKPPAGFEPHFSSGGFSNHNGPFYQKLDGENSYRGFYILDRHTNGIGIAHGGLLMTFIDGLLGMTVFRKTRRAPLTVRLTTDFISSAKLGEWVEGKGTVVGTTESEVYVSAEIYVGERTVMTAQGIFKPQRRR</sequence>
<protein>
    <recommendedName>
        <fullName evidence="3">Thioesterase domain-containing protein</fullName>
    </recommendedName>
</protein>
<dbReference type="AlphaFoldDB" id="A0YA82"/>
<comment type="caution">
    <text evidence="4">The sequence shown here is derived from an EMBL/GenBank/DDBJ whole genome shotgun (WGS) entry which is preliminary data.</text>
</comment>
<organism evidence="4 5">
    <name type="scientific">marine gamma proteobacterium HTCC2143</name>
    <dbReference type="NCBI Taxonomy" id="247633"/>
    <lineage>
        <taxon>Bacteria</taxon>
        <taxon>Pseudomonadati</taxon>
        <taxon>Pseudomonadota</taxon>
        <taxon>Gammaproteobacteria</taxon>
        <taxon>Cellvibrionales</taxon>
        <taxon>Spongiibacteraceae</taxon>
        <taxon>BD1-7 clade</taxon>
    </lineage>
</organism>
<dbReference type="EMBL" id="AAVT01000001">
    <property type="protein sequence ID" value="EAW33036.1"/>
    <property type="molecule type" value="Genomic_DNA"/>
</dbReference>